<dbReference type="OrthoDB" id="9775880at2"/>
<dbReference type="SUPFAM" id="SSF56349">
    <property type="entry name" value="DNA breaking-rejoining enzymes"/>
    <property type="match status" value="1"/>
</dbReference>
<dbReference type="AlphaFoldDB" id="A0A3S2TJ91"/>
<dbReference type="InterPro" id="IPR038488">
    <property type="entry name" value="Integrase_DNA-bd_sf"/>
</dbReference>
<organism evidence="6 7">
    <name type="scientific">Rubrivivax albus</name>
    <dbReference type="NCBI Taxonomy" id="2499835"/>
    <lineage>
        <taxon>Bacteria</taxon>
        <taxon>Pseudomonadati</taxon>
        <taxon>Pseudomonadota</taxon>
        <taxon>Betaproteobacteria</taxon>
        <taxon>Burkholderiales</taxon>
        <taxon>Sphaerotilaceae</taxon>
        <taxon>Rubrivivax</taxon>
    </lineage>
</organism>
<protein>
    <submittedName>
        <fullName evidence="6">Site-specific integrase</fullName>
    </submittedName>
</protein>
<evidence type="ECO:0000256" key="1">
    <source>
        <dbReference type="ARBA" id="ARBA00008857"/>
    </source>
</evidence>
<dbReference type="InterPro" id="IPR010998">
    <property type="entry name" value="Integrase_recombinase_N"/>
</dbReference>
<dbReference type="Gene3D" id="1.10.150.130">
    <property type="match status" value="1"/>
</dbReference>
<reference evidence="6 7" key="1">
    <citation type="submission" date="2019-01" db="EMBL/GenBank/DDBJ databases">
        <authorList>
            <person name="Chen W.-M."/>
        </authorList>
    </citation>
    <scope>NUCLEOTIDE SEQUENCE [LARGE SCALE GENOMIC DNA]</scope>
    <source>
        <strain evidence="6 7">ICH-3</strain>
    </source>
</reference>
<dbReference type="Proteomes" id="UP000288178">
    <property type="component" value="Unassembled WGS sequence"/>
</dbReference>
<keyword evidence="2" id="KW-0229">DNA integration</keyword>
<dbReference type="InterPro" id="IPR002104">
    <property type="entry name" value="Integrase_catalytic"/>
</dbReference>
<name>A0A3S2TJ91_9BURK</name>
<dbReference type="InterPro" id="IPR053876">
    <property type="entry name" value="Phage_int_M"/>
</dbReference>
<comment type="similarity">
    <text evidence="1">Belongs to the 'phage' integrase family.</text>
</comment>
<dbReference type="EMBL" id="SACT01000010">
    <property type="protein sequence ID" value="RVT48551.1"/>
    <property type="molecule type" value="Genomic_DNA"/>
</dbReference>
<dbReference type="PANTHER" id="PTHR30629:SF2">
    <property type="entry name" value="PROPHAGE INTEGRASE INTS-RELATED"/>
    <property type="match status" value="1"/>
</dbReference>
<dbReference type="InterPro" id="IPR050808">
    <property type="entry name" value="Phage_Integrase"/>
</dbReference>
<evidence type="ECO:0000313" key="6">
    <source>
        <dbReference type="EMBL" id="RVT48551.1"/>
    </source>
</evidence>
<keyword evidence="4" id="KW-0233">DNA recombination</keyword>
<dbReference type="Pfam" id="PF22022">
    <property type="entry name" value="Phage_int_M"/>
    <property type="match status" value="1"/>
</dbReference>
<feature type="domain" description="Tyr recombinase" evidence="5">
    <location>
        <begin position="246"/>
        <end position="479"/>
    </location>
</feature>
<dbReference type="GO" id="GO:0006310">
    <property type="term" value="P:DNA recombination"/>
    <property type="evidence" value="ECO:0007669"/>
    <property type="project" value="UniProtKB-KW"/>
</dbReference>
<accession>A0A3S2TJ91</accession>
<evidence type="ECO:0000256" key="4">
    <source>
        <dbReference type="ARBA" id="ARBA00023172"/>
    </source>
</evidence>
<dbReference type="PROSITE" id="PS51898">
    <property type="entry name" value="TYR_RECOMBINASE"/>
    <property type="match status" value="1"/>
</dbReference>
<keyword evidence="7" id="KW-1185">Reference proteome</keyword>
<dbReference type="PANTHER" id="PTHR30629">
    <property type="entry name" value="PROPHAGE INTEGRASE"/>
    <property type="match status" value="1"/>
</dbReference>
<evidence type="ECO:0000313" key="7">
    <source>
        <dbReference type="Proteomes" id="UP000288178"/>
    </source>
</evidence>
<evidence type="ECO:0000259" key="5">
    <source>
        <dbReference type="PROSITE" id="PS51898"/>
    </source>
</evidence>
<comment type="caution">
    <text evidence="6">The sequence shown here is derived from an EMBL/GenBank/DDBJ whole genome shotgun (WGS) entry which is preliminary data.</text>
</comment>
<dbReference type="GO" id="GO:0003677">
    <property type="term" value="F:DNA binding"/>
    <property type="evidence" value="ECO:0007669"/>
    <property type="project" value="UniProtKB-KW"/>
</dbReference>
<evidence type="ECO:0000256" key="3">
    <source>
        <dbReference type="ARBA" id="ARBA00023125"/>
    </source>
</evidence>
<evidence type="ECO:0000256" key="2">
    <source>
        <dbReference type="ARBA" id="ARBA00022908"/>
    </source>
</evidence>
<keyword evidence="3" id="KW-0238">DNA-binding</keyword>
<dbReference type="GO" id="GO:0015074">
    <property type="term" value="P:DNA integration"/>
    <property type="evidence" value="ECO:0007669"/>
    <property type="project" value="UniProtKB-KW"/>
</dbReference>
<sequence>MMAEITSQWMQGSPGTADKWLCESFARGHGAFLGRITKAGERRFYYRYTGSSGQVRLLIGPYGGRGDGRTTFTVAQARDKARELAALYRSGVRDLREHLETEAKARQAAAQEELDRIETARVLAAQEAERNITVTALFAQWQAAELQPRSRTDGRRTGRKDGGQSVRWMFERRVFPVIGHRPVTDVRKAGLMTILDTARAEGRRRTANVLLAELKQMFRFALVREMIERNPLDTVTRRDAGGPEVPRERVLSASEVQRLVSALPASGLDGRSACAVWLILATAVRVGEAINARWEHIDLVAGTWYLPDTKNQRDHTIRLSAFAVRQLEEIRRLQAIRDIRRAIRHNVTADKADGKTTRATRGMRNWADHPAPASSPWVFPNHTGEAPVDKTTFAKQLADRQRTAAAEGWAGRTRARQSLALPGGKWTPHDLRRTAATMMAELGISADVIDECLNHMVQGTVRRTYIRDRRLAEQARAFDALGARLEAIVSGMPAQGNVVPIQRAA</sequence>
<dbReference type="InterPro" id="IPR011010">
    <property type="entry name" value="DNA_brk_join_enz"/>
</dbReference>
<dbReference type="Pfam" id="PF00589">
    <property type="entry name" value="Phage_integrase"/>
    <property type="match status" value="1"/>
</dbReference>
<dbReference type="InterPro" id="IPR013762">
    <property type="entry name" value="Integrase-like_cat_sf"/>
</dbReference>
<dbReference type="Gene3D" id="3.30.160.390">
    <property type="entry name" value="Integrase, DNA-binding domain"/>
    <property type="match status" value="1"/>
</dbReference>
<proteinExistence type="inferred from homology"/>
<gene>
    <name evidence="6" type="ORF">ENE75_23015</name>
</gene>
<dbReference type="CDD" id="cd00801">
    <property type="entry name" value="INT_P4_C"/>
    <property type="match status" value="1"/>
</dbReference>
<dbReference type="Gene3D" id="1.10.443.10">
    <property type="entry name" value="Intergrase catalytic core"/>
    <property type="match status" value="1"/>
</dbReference>